<evidence type="ECO:0000313" key="5">
    <source>
        <dbReference type="Proteomes" id="UP001054902"/>
    </source>
</evidence>
<dbReference type="InterPro" id="IPR022935">
    <property type="entry name" value="ClpS"/>
</dbReference>
<dbReference type="GO" id="GO:0006508">
    <property type="term" value="P:proteolysis"/>
    <property type="evidence" value="ECO:0007669"/>
    <property type="project" value="InterPro"/>
</dbReference>
<dbReference type="Gene3D" id="3.30.1390.10">
    <property type="match status" value="1"/>
</dbReference>
<dbReference type="GO" id="GO:0030163">
    <property type="term" value="P:protein catabolic process"/>
    <property type="evidence" value="ECO:0007669"/>
    <property type="project" value="InterPro"/>
</dbReference>
<dbReference type="PANTHER" id="PTHR33473">
    <property type="entry name" value="ATP-DEPENDENT CLP PROTEASE ADAPTER PROTEIN CLPS1, CHLOROPLASTIC"/>
    <property type="match status" value="1"/>
</dbReference>
<keyword evidence="5" id="KW-1185">Reference proteome</keyword>
<dbReference type="AlphaFoldDB" id="A0AAD3D2C5"/>
<protein>
    <recommendedName>
        <fullName evidence="3">Adaptor protein ClpS core domain-containing protein</fullName>
    </recommendedName>
</protein>
<organism evidence="4 5">
    <name type="scientific">Chaetoceros tenuissimus</name>
    <dbReference type="NCBI Taxonomy" id="426638"/>
    <lineage>
        <taxon>Eukaryota</taxon>
        <taxon>Sar</taxon>
        <taxon>Stramenopiles</taxon>
        <taxon>Ochrophyta</taxon>
        <taxon>Bacillariophyta</taxon>
        <taxon>Coscinodiscophyceae</taxon>
        <taxon>Chaetocerotophycidae</taxon>
        <taxon>Chaetocerotales</taxon>
        <taxon>Chaetocerotaceae</taxon>
        <taxon>Chaetoceros</taxon>
    </lineage>
</organism>
<name>A0AAD3D2C5_9STRA</name>
<dbReference type="InterPro" id="IPR003769">
    <property type="entry name" value="ClpS_core"/>
</dbReference>
<dbReference type="Proteomes" id="UP001054902">
    <property type="component" value="Unassembled WGS sequence"/>
</dbReference>
<keyword evidence="2" id="KW-0732">Signal</keyword>
<dbReference type="InterPro" id="IPR014719">
    <property type="entry name" value="Ribosomal_bL12_C/ClpS-like"/>
</dbReference>
<reference evidence="4 5" key="1">
    <citation type="journal article" date="2021" name="Sci. Rep.">
        <title>The genome of the diatom Chaetoceros tenuissimus carries an ancient integrated fragment of an extant virus.</title>
        <authorList>
            <person name="Hongo Y."/>
            <person name="Kimura K."/>
            <person name="Takaki Y."/>
            <person name="Yoshida Y."/>
            <person name="Baba S."/>
            <person name="Kobayashi G."/>
            <person name="Nagasaki K."/>
            <person name="Hano T."/>
            <person name="Tomaru Y."/>
        </authorList>
    </citation>
    <scope>NUCLEOTIDE SEQUENCE [LARGE SCALE GENOMIC DNA]</scope>
    <source>
        <strain evidence="4 5">NIES-3715</strain>
    </source>
</reference>
<dbReference type="PANTHER" id="PTHR33473:SF17">
    <property type="entry name" value="ATP-DEPENDENT CLP PROTEASE ADAPTER PROTEIN CLPS1, CHLOROPLASTIC"/>
    <property type="match status" value="1"/>
</dbReference>
<feature type="compositionally biased region" description="Basic and acidic residues" evidence="1">
    <location>
        <begin position="74"/>
        <end position="83"/>
    </location>
</feature>
<dbReference type="EMBL" id="BLLK01000047">
    <property type="protein sequence ID" value="GFH54839.1"/>
    <property type="molecule type" value="Genomic_DNA"/>
</dbReference>
<evidence type="ECO:0000259" key="3">
    <source>
        <dbReference type="Pfam" id="PF02617"/>
    </source>
</evidence>
<evidence type="ECO:0000256" key="1">
    <source>
        <dbReference type="SAM" id="MobiDB-lite"/>
    </source>
</evidence>
<comment type="caution">
    <text evidence="4">The sequence shown here is derived from an EMBL/GenBank/DDBJ whole genome shotgun (WGS) entry which is preliminary data.</text>
</comment>
<proteinExistence type="predicted"/>
<feature type="signal peptide" evidence="2">
    <location>
        <begin position="1"/>
        <end position="24"/>
    </location>
</feature>
<dbReference type="Pfam" id="PF02617">
    <property type="entry name" value="ClpS"/>
    <property type="match status" value="1"/>
</dbReference>
<feature type="region of interest" description="Disordered" evidence="1">
    <location>
        <begin position="61"/>
        <end position="83"/>
    </location>
</feature>
<dbReference type="SUPFAM" id="SSF54736">
    <property type="entry name" value="ClpS-like"/>
    <property type="match status" value="1"/>
</dbReference>
<evidence type="ECO:0000313" key="4">
    <source>
        <dbReference type="EMBL" id="GFH54839.1"/>
    </source>
</evidence>
<gene>
    <name evidence="4" type="ORF">CTEN210_11315</name>
</gene>
<evidence type="ECO:0000256" key="2">
    <source>
        <dbReference type="SAM" id="SignalP"/>
    </source>
</evidence>
<feature type="domain" description="Adaptor protein ClpS core" evidence="3">
    <location>
        <begin position="88"/>
        <end position="152"/>
    </location>
</feature>
<feature type="chain" id="PRO_5041944752" description="Adaptor protein ClpS core domain-containing protein" evidence="2">
    <location>
        <begin position="25"/>
        <end position="166"/>
    </location>
</feature>
<sequence length="166" mass="18271">MNRLINTLATFFMVLAALFSSASAFAPQNVNNVSTRISTEIAPTALYMSTVLDRPTVNPGVGSPAVLDAPSTTRKSDPSKERKFTGSESWEVRIYNDGKNTREFVARCLVQIVGHSELTAFQTMMQAHQNGIAVVGRYAYEVAEMYFGELKKNGIVCDLVPVEEEQ</sequence>
<accession>A0AAD3D2C5</accession>